<proteinExistence type="predicted"/>
<dbReference type="Proteomes" id="UP000095282">
    <property type="component" value="Unplaced"/>
</dbReference>
<dbReference type="WBParaSite" id="Csp11.Scaffold630.g21547.t1">
    <property type="protein sequence ID" value="Csp11.Scaffold630.g21547.t1"/>
    <property type="gene ID" value="Csp11.Scaffold630.g21547"/>
</dbReference>
<evidence type="ECO:0000256" key="1">
    <source>
        <dbReference type="SAM" id="MobiDB-lite"/>
    </source>
</evidence>
<keyword evidence="2" id="KW-1185">Reference proteome</keyword>
<name>A0A1I7V1U3_9PELO</name>
<evidence type="ECO:0000313" key="2">
    <source>
        <dbReference type="Proteomes" id="UP000095282"/>
    </source>
</evidence>
<sequence length="84" mass="9882">MARRSRSHRLDAPDTWLYGLLRSPKGQYTVGSELKSRLEKKKPYNHHDRWYITQTKNHKNALPVESTHSEGSMSEDYCASYTQR</sequence>
<organism evidence="2 3">
    <name type="scientific">Caenorhabditis tropicalis</name>
    <dbReference type="NCBI Taxonomy" id="1561998"/>
    <lineage>
        <taxon>Eukaryota</taxon>
        <taxon>Metazoa</taxon>
        <taxon>Ecdysozoa</taxon>
        <taxon>Nematoda</taxon>
        <taxon>Chromadorea</taxon>
        <taxon>Rhabditida</taxon>
        <taxon>Rhabditina</taxon>
        <taxon>Rhabditomorpha</taxon>
        <taxon>Rhabditoidea</taxon>
        <taxon>Rhabditidae</taxon>
        <taxon>Peloderinae</taxon>
        <taxon>Caenorhabditis</taxon>
    </lineage>
</organism>
<protein>
    <submittedName>
        <fullName evidence="3">PadR domain-containing protein</fullName>
    </submittedName>
</protein>
<reference evidence="3" key="1">
    <citation type="submission" date="2016-11" db="UniProtKB">
        <authorList>
            <consortium name="WormBaseParasite"/>
        </authorList>
    </citation>
    <scope>IDENTIFICATION</scope>
</reference>
<evidence type="ECO:0000313" key="3">
    <source>
        <dbReference type="WBParaSite" id="Csp11.Scaffold630.g21547.t1"/>
    </source>
</evidence>
<accession>A0A1I7V1U3</accession>
<feature type="region of interest" description="Disordered" evidence="1">
    <location>
        <begin position="61"/>
        <end position="84"/>
    </location>
</feature>
<dbReference type="AlphaFoldDB" id="A0A1I7V1U3"/>